<dbReference type="SUPFAM" id="SSF51045">
    <property type="entry name" value="WW domain"/>
    <property type="match status" value="1"/>
</dbReference>
<sequence length="527" mass="60126">MERRDILRRRPMLQLDQPISSIRAKNKAADEAKKRQESKNVLQELLGEYSESDDEENEEISQIEFPSKGKDVTVSLNSPLIPSIPPAQSHSPPTSEQSITMDLSEDSIETALKNFMSEINALPITSINNDSSVTTSVTTVEDSNSKPKNDKAQFSSQIFSLENDWQEHWNQENNSRYFYNSKTGETRWEVDIQKNIIDSTISKEKSDNLETTSNDSYYSVPYIATINKDESNSLTVPSPDSPLHHRSRDIYVRLSSIMPLVTHMKLERHQIEFATRLHDWQIGALQTVYFEKTILEGLEMLLQGLEEQISPAGWTCKWNSETQKHTWIHLQTNQISYTYPNPDFTSSLSMHNNSVLVNHQDYVDSNGLDNGLDNDLDARFTSSLVTSSQYNLQSYPVESEFMTISIIHFLNHDDGAISAMNSQASTGQGLISTVTSEKKRKKEKETLSSGFKNKKMANLVEKWKAAEDFLANTDWEEIRKQQNGTIKDSEAWIREQIESGEASNNPNLEPIKGDWRQRIKNKKSDKD</sequence>
<dbReference type="Proteomes" id="UP000789706">
    <property type="component" value="Unassembled WGS sequence"/>
</dbReference>
<feature type="region of interest" description="Disordered" evidence="1">
    <location>
        <begin position="17"/>
        <end position="39"/>
    </location>
</feature>
<comment type="caution">
    <text evidence="3">The sequence shown here is derived from an EMBL/GenBank/DDBJ whole genome shotgun (WGS) entry which is preliminary data.</text>
</comment>
<evidence type="ECO:0000313" key="3">
    <source>
        <dbReference type="EMBL" id="CAG8467416.1"/>
    </source>
</evidence>
<evidence type="ECO:0000256" key="1">
    <source>
        <dbReference type="SAM" id="MobiDB-lite"/>
    </source>
</evidence>
<feature type="region of interest" description="Disordered" evidence="1">
    <location>
        <begin position="78"/>
        <end position="100"/>
    </location>
</feature>
<proteinExistence type="predicted"/>
<dbReference type="PANTHER" id="PTHR46697:SF1">
    <property type="entry name" value="FORMIN-BINDING PROTEIN 4"/>
    <property type="match status" value="1"/>
</dbReference>
<evidence type="ECO:0000313" key="4">
    <source>
        <dbReference type="Proteomes" id="UP000789706"/>
    </source>
</evidence>
<feature type="region of interest" description="Disordered" evidence="1">
    <location>
        <begin position="497"/>
        <end position="527"/>
    </location>
</feature>
<protein>
    <submittedName>
        <fullName evidence="3">8913_t:CDS:1</fullName>
    </submittedName>
</protein>
<dbReference type="OrthoDB" id="2367685at2759"/>
<reference evidence="3" key="1">
    <citation type="submission" date="2021-06" db="EMBL/GenBank/DDBJ databases">
        <authorList>
            <person name="Kallberg Y."/>
            <person name="Tangrot J."/>
            <person name="Rosling A."/>
        </authorList>
    </citation>
    <scope>NUCLEOTIDE SEQUENCE</scope>
    <source>
        <strain evidence="3">AZ414A</strain>
    </source>
</reference>
<feature type="compositionally biased region" description="Basic and acidic residues" evidence="1">
    <location>
        <begin position="511"/>
        <end position="527"/>
    </location>
</feature>
<feature type="domain" description="WW" evidence="2">
    <location>
        <begin position="159"/>
        <end position="189"/>
    </location>
</feature>
<dbReference type="EMBL" id="CAJVPK010000176">
    <property type="protein sequence ID" value="CAG8467416.1"/>
    <property type="molecule type" value="Genomic_DNA"/>
</dbReference>
<feature type="compositionally biased region" description="Polar residues" evidence="1">
    <location>
        <begin position="88"/>
        <end position="100"/>
    </location>
</feature>
<dbReference type="AlphaFoldDB" id="A0A9N8W168"/>
<name>A0A9N8W168_9GLOM</name>
<accession>A0A9N8W168</accession>
<dbReference type="PROSITE" id="PS50020">
    <property type="entry name" value="WW_DOMAIN_2"/>
    <property type="match status" value="1"/>
</dbReference>
<gene>
    <name evidence="3" type="ORF">DEBURN_LOCUS2987</name>
</gene>
<keyword evidence="4" id="KW-1185">Reference proteome</keyword>
<organism evidence="3 4">
    <name type="scientific">Diversispora eburnea</name>
    <dbReference type="NCBI Taxonomy" id="1213867"/>
    <lineage>
        <taxon>Eukaryota</taxon>
        <taxon>Fungi</taxon>
        <taxon>Fungi incertae sedis</taxon>
        <taxon>Mucoromycota</taxon>
        <taxon>Glomeromycotina</taxon>
        <taxon>Glomeromycetes</taxon>
        <taxon>Diversisporales</taxon>
        <taxon>Diversisporaceae</taxon>
        <taxon>Diversispora</taxon>
    </lineage>
</organism>
<evidence type="ECO:0000259" key="2">
    <source>
        <dbReference type="PROSITE" id="PS50020"/>
    </source>
</evidence>
<dbReference type="InterPro" id="IPR036020">
    <property type="entry name" value="WW_dom_sf"/>
</dbReference>
<dbReference type="PANTHER" id="PTHR46697">
    <property type="entry name" value="FORMIN-BINDING PROTEIN 4"/>
    <property type="match status" value="1"/>
</dbReference>
<feature type="compositionally biased region" description="Basic and acidic residues" evidence="1">
    <location>
        <begin position="27"/>
        <end position="38"/>
    </location>
</feature>
<dbReference type="InterPro" id="IPR053076">
    <property type="entry name" value="WW_domain_protein"/>
</dbReference>
<dbReference type="InterPro" id="IPR001202">
    <property type="entry name" value="WW_dom"/>
</dbReference>
<dbReference type="CDD" id="cd00201">
    <property type="entry name" value="WW"/>
    <property type="match status" value="1"/>
</dbReference>
<dbReference type="Gene3D" id="2.20.70.10">
    <property type="match status" value="1"/>
</dbReference>